<protein>
    <recommendedName>
        <fullName evidence="3">Tubulin-tyrosine ligase family protein</fullName>
    </recommendedName>
</protein>
<dbReference type="PANTHER" id="PTHR46088:SF1">
    <property type="entry name" value="TUBULIN--TYROSINE LIGASE-LIKE PROTEIN 12"/>
    <property type="match status" value="1"/>
</dbReference>
<comment type="caution">
    <text evidence="1">The sequence shown here is derived from an EMBL/GenBank/DDBJ whole genome shotgun (WGS) entry which is preliminary data.</text>
</comment>
<dbReference type="SUPFAM" id="SSF56059">
    <property type="entry name" value="Glutathione synthetase ATP-binding domain-like"/>
    <property type="match status" value="1"/>
</dbReference>
<dbReference type="PANTHER" id="PTHR46088">
    <property type="entry name" value="TUBULIN--TYROSINE LIGASE-LIKE PROTEIN 12"/>
    <property type="match status" value="1"/>
</dbReference>
<dbReference type="Proteomes" id="UP001470230">
    <property type="component" value="Unassembled WGS sequence"/>
</dbReference>
<dbReference type="InterPro" id="IPR004344">
    <property type="entry name" value="TTL/TTLL_fam"/>
</dbReference>
<dbReference type="InterPro" id="IPR032675">
    <property type="entry name" value="LRR_dom_sf"/>
</dbReference>
<dbReference type="Gene3D" id="3.30.470.20">
    <property type="entry name" value="ATP-grasp fold, B domain"/>
    <property type="match status" value="1"/>
</dbReference>
<dbReference type="EMBL" id="JAPFFF010000003">
    <property type="protein sequence ID" value="KAK8895214.1"/>
    <property type="molecule type" value="Genomic_DNA"/>
</dbReference>
<evidence type="ECO:0008006" key="3">
    <source>
        <dbReference type="Google" id="ProtNLM"/>
    </source>
</evidence>
<dbReference type="SUPFAM" id="SSF52047">
    <property type="entry name" value="RNI-like"/>
    <property type="match status" value="1"/>
</dbReference>
<reference evidence="1 2" key="1">
    <citation type="submission" date="2024-04" db="EMBL/GenBank/DDBJ databases">
        <title>Tritrichomonas musculus Genome.</title>
        <authorList>
            <person name="Alves-Ferreira E."/>
            <person name="Grigg M."/>
            <person name="Lorenzi H."/>
            <person name="Galac M."/>
        </authorList>
    </citation>
    <scope>NUCLEOTIDE SEQUENCE [LARGE SCALE GENOMIC DNA]</scope>
    <source>
        <strain evidence="1 2">EAF2021</strain>
    </source>
</reference>
<gene>
    <name evidence="1" type="ORF">M9Y10_023656</name>
</gene>
<keyword evidence="2" id="KW-1185">Reference proteome</keyword>
<evidence type="ECO:0000313" key="1">
    <source>
        <dbReference type="EMBL" id="KAK8895214.1"/>
    </source>
</evidence>
<dbReference type="PROSITE" id="PS51221">
    <property type="entry name" value="TTL"/>
    <property type="match status" value="1"/>
</dbReference>
<accession>A0ABR2KVU3</accession>
<name>A0ABR2KVU3_9EUKA</name>
<proteinExistence type="predicted"/>
<sequence>MSDQQAPAEQSGVPNLAPISYEQWYEIHKDVFADYDFPVDKLAKVLYQKLLAETRDANLYFSIDMEDEKDPTLLYTPKEGVPPLQPNSDIFLSDHCWCVDALNIVKEWKKNTALRERFAAYTENRSPPSPPPLSLEERLASCDGKNLELDELEIALLAPLKIPERFPDLLSLSLWGNKLEDPADLLTTLASLPNLRGLWIKENPVNDAPGIQQSILTTCKKLEIFNSKFTKNYGSWALSFVSNNYEPKSVAILNLSERDISTLNKEAFAPFTNVAKVDFTDNDPNLDLSHILDFLPNVKSVKCDKQLEQTLPSTIVFINDVDKETDDISMRIPDRIWDHIQPAGDVWGLCDEVGLSIHHSYMPNCAAMPCGSPKSSFTYFAFWPIADLKPLDEITANLYPRLAIAPPVPTPPPKPMKSLKSPFHSTVITKRPIKVFTDIATFAKNLHSDKFVVVDNPEEADIQWWGLRDIGVEKCLADSKGVYFNQIQQEKHLTCKDLLYETVLEYMGPVPWLPETFILSDGENVVKFMETHERLKESNQSPVWVVKAFNRSRAEFMLATESPAEIKRHSSIEPRLTQRYLWNPLLVYGLKFDLRYIVLLKSVKPMELYMYKVFWPRLAPKRWALDDFDDYERHFTVMNYRAPGKVTHKTYVDFIQQFEIENPTIKWDTVQQRMYDTIRDLFMCGCQKMIPNAYTKAMYGIDAMITNDMQPVILECNFQPDCKRACNLCPTFVDDVFEVLYTDQPVTNDKVVQLKLPE</sequence>
<dbReference type="Gene3D" id="3.80.10.10">
    <property type="entry name" value="Ribonuclease Inhibitor"/>
    <property type="match status" value="1"/>
</dbReference>
<dbReference type="Pfam" id="PF03133">
    <property type="entry name" value="TTL"/>
    <property type="match status" value="1"/>
</dbReference>
<dbReference type="InterPro" id="IPR027749">
    <property type="entry name" value="TTLL12"/>
</dbReference>
<evidence type="ECO:0000313" key="2">
    <source>
        <dbReference type="Proteomes" id="UP001470230"/>
    </source>
</evidence>
<organism evidence="1 2">
    <name type="scientific">Tritrichomonas musculus</name>
    <dbReference type="NCBI Taxonomy" id="1915356"/>
    <lineage>
        <taxon>Eukaryota</taxon>
        <taxon>Metamonada</taxon>
        <taxon>Parabasalia</taxon>
        <taxon>Tritrichomonadida</taxon>
        <taxon>Tritrichomonadidae</taxon>
        <taxon>Tritrichomonas</taxon>
    </lineage>
</organism>